<gene>
    <name evidence="4" type="primary">DAAM1</name>
    <name evidence="4" type="ORF">HK099_002799</name>
</gene>
<dbReference type="AlphaFoldDB" id="A0AAD5U5M4"/>
<evidence type="ECO:0000313" key="4">
    <source>
        <dbReference type="EMBL" id="KAJ3222018.1"/>
    </source>
</evidence>
<name>A0AAD5U5M4_9FUNG</name>
<dbReference type="InterPro" id="IPR042201">
    <property type="entry name" value="FH2_Formin_sf"/>
</dbReference>
<dbReference type="InterPro" id="IPR015425">
    <property type="entry name" value="FH2_Formin"/>
</dbReference>
<accession>A0AAD5U5M4</accession>
<feature type="domain" description="FH2" evidence="3">
    <location>
        <begin position="1"/>
        <end position="250"/>
    </location>
</feature>
<evidence type="ECO:0000313" key="5">
    <source>
        <dbReference type="Proteomes" id="UP001211065"/>
    </source>
</evidence>
<organism evidence="4 5">
    <name type="scientific">Clydaea vesicula</name>
    <dbReference type="NCBI Taxonomy" id="447962"/>
    <lineage>
        <taxon>Eukaryota</taxon>
        <taxon>Fungi</taxon>
        <taxon>Fungi incertae sedis</taxon>
        <taxon>Chytridiomycota</taxon>
        <taxon>Chytridiomycota incertae sedis</taxon>
        <taxon>Chytridiomycetes</taxon>
        <taxon>Lobulomycetales</taxon>
        <taxon>Lobulomycetaceae</taxon>
        <taxon>Clydaea</taxon>
    </lineage>
</organism>
<proteinExistence type="predicted"/>
<dbReference type="EMBL" id="JADGJW010000196">
    <property type="protein sequence ID" value="KAJ3222018.1"/>
    <property type="molecule type" value="Genomic_DNA"/>
</dbReference>
<reference evidence="4" key="1">
    <citation type="submission" date="2020-05" db="EMBL/GenBank/DDBJ databases">
        <title>Phylogenomic resolution of chytrid fungi.</title>
        <authorList>
            <person name="Stajich J.E."/>
            <person name="Amses K."/>
            <person name="Simmons R."/>
            <person name="Seto K."/>
            <person name="Myers J."/>
            <person name="Bonds A."/>
            <person name="Quandt C.A."/>
            <person name="Barry K."/>
            <person name="Liu P."/>
            <person name="Grigoriev I."/>
            <person name="Longcore J.E."/>
            <person name="James T.Y."/>
        </authorList>
    </citation>
    <scope>NUCLEOTIDE SEQUENCE</scope>
    <source>
        <strain evidence="4">JEL0476</strain>
    </source>
</reference>
<feature type="region of interest" description="Disordered" evidence="2">
    <location>
        <begin position="268"/>
        <end position="290"/>
    </location>
</feature>
<dbReference type="PROSITE" id="PS51444">
    <property type="entry name" value="FH2"/>
    <property type="match status" value="1"/>
</dbReference>
<dbReference type="SUPFAM" id="SSF101447">
    <property type="entry name" value="Formin homology 2 domain (FH2 domain)"/>
    <property type="match status" value="1"/>
</dbReference>
<feature type="coiled-coil region" evidence="1">
    <location>
        <begin position="126"/>
        <end position="191"/>
    </location>
</feature>
<dbReference type="PANTHER" id="PTHR45725:SF1">
    <property type="entry name" value="DISHEVELLED ASSOCIATED ACTIVATOR OF MORPHOGENESIS, ISOFORM D"/>
    <property type="match status" value="1"/>
</dbReference>
<dbReference type="PANTHER" id="PTHR45725">
    <property type="entry name" value="FORMIN HOMOLOGY 2 FAMILY MEMBER"/>
    <property type="match status" value="1"/>
</dbReference>
<keyword evidence="1" id="KW-0175">Coiled coil</keyword>
<keyword evidence="5" id="KW-1185">Reference proteome</keyword>
<protein>
    <submittedName>
        <fullName evidence="4">Disheveled-associated activator of morphogenesis 1</fullName>
    </submittedName>
</protein>
<comment type="caution">
    <text evidence="4">The sequence shown here is derived from an EMBL/GenBank/DDBJ whole genome shotgun (WGS) entry which is preliminary data.</text>
</comment>
<dbReference type="Pfam" id="PF02181">
    <property type="entry name" value="FH2"/>
    <property type="match status" value="1"/>
</dbReference>
<dbReference type="Gene3D" id="1.20.58.2220">
    <property type="entry name" value="Formin, FH2 domain"/>
    <property type="match status" value="1"/>
</dbReference>
<evidence type="ECO:0000256" key="1">
    <source>
        <dbReference type="SAM" id="Coils"/>
    </source>
</evidence>
<dbReference type="InterPro" id="IPR051425">
    <property type="entry name" value="Formin_Homology"/>
</dbReference>
<evidence type="ECO:0000256" key="2">
    <source>
        <dbReference type="SAM" id="MobiDB-lite"/>
    </source>
</evidence>
<dbReference type="Proteomes" id="UP001211065">
    <property type="component" value="Unassembled WGS sequence"/>
</dbReference>
<sequence length="329" mass="38200">MLKIDRYEERLKSIQFKITCKERFKSLESDISIVLKAFKALQNSEQFPKLLELVLTLGNYLNSGRFNGKLHGFKISSLNKLVDMKSTDNKFSLLYFLVGVIETKFPEVKNFVVELQDVIAASKVPFQTLKEDMTDLSVNLKLLEKEIEYRKNLDLTEEKKDSFLQKYEDFYEKVKLQFKNLNKNFNLMEKNFLNVIVFFGEDDNISKVKPDEFLNLFKTFLDSYQERELKKKEREMASLRFPTEEGEEMKGVMDNLLDSLKKGSVSLNHGKGGGQRRIPRSHFRQENSETSVIDRSLGRKTSIGQLAKELLGKLQSDQVEIKESLDTLA</sequence>
<evidence type="ECO:0000259" key="3">
    <source>
        <dbReference type="PROSITE" id="PS51444"/>
    </source>
</evidence>